<evidence type="ECO:0000259" key="1">
    <source>
        <dbReference type="SMART" id="SM00834"/>
    </source>
</evidence>
<dbReference type="RefSeq" id="WP_146415254.1">
    <property type="nucleotide sequence ID" value="NZ_SJPZ01000002.1"/>
</dbReference>
<gene>
    <name evidence="2" type="ORF">V7x_42310</name>
</gene>
<dbReference type="SMART" id="SM00834">
    <property type="entry name" value="CxxC_CXXC_SSSS"/>
    <property type="match status" value="1"/>
</dbReference>
<dbReference type="InterPro" id="IPR013429">
    <property type="entry name" value="Regulatory_FmdB_Zinc_ribbon"/>
</dbReference>
<reference evidence="2 3" key="1">
    <citation type="submission" date="2019-02" db="EMBL/GenBank/DDBJ databases">
        <title>Deep-cultivation of Planctomycetes and their phenomic and genomic characterization uncovers novel biology.</title>
        <authorList>
            <person name="Wiegand S."/>
            <person name="Jogler M."/>
            <person name="Boedeker C."/>
            <person name="Pinto D."/>
            <person name="Vollmers J."/>
            <person name="Rivas-Marin E."/>
            <person name="Kohn T."/>
            <person name="Peeters S.H."/>
            <person name="Heuer A."/>
            <person name="Rast P."/>
            <person name="Oberbeckmann S."/>
            <person name="Bunk B."/>
            <person name="Jeske O."/>
            <person name="Meyerdierks A."/>
            <person name="Storesund J.E."/>
            <person name="Kallscheuer N."/>
            <person name="Luecker S."/>
            <person name="Lage O.M."/>
            <person name="Pohl T."/>
            <person name="Merkel B.J."/>
            <person name="Hornburger P."/>
            <person name="Mueller R.-W."/>
            <person name="Bruemmer F."/>
            <person name="Labrenz M."/>
            <person name="Spormann A.M."/>
            <person name="Op Den Camp H."/>
            <person name="Overmann J."/>
            <person name="Amann R."/>
            <person name="Jetten M.S.M."/>
            <person name="Mascher T."/>
            <person name="Medema M.H."/>
            <person name="Devos D.P."/>
            <person name="Kaster A.-K."/>
            <person name="Ovreas L."/>
            <person name="Rohde M."/>
            <person name="Galperin M.Y."/>
            <person name="Jogler C."/>
        </authorList>
    </citation>
    <scope>NUCLEOTIDE SEQUENCE [LARGE SCALE GENOMIC DNA]</scope>
    <source>
        <strain evidence="2 3">V7</strain>
    </source>
</reference>
<dbReference type="Proteomes" id="UP000316476">
    <property type="component" value="Unassembled WGS sequence"/>
</dbReference>
<protein>
    <submittedName>
        <fullName evidence="2">Zinc ribbon domain protein</fullName>
    </submittedName>
</protein>
<evidence type="ECO:0000313" key="3">
    <source>
        <dbReference type="Proteomes" id="UP000316476"/>
    </source>
</evidence>
<organism evidence="2 3">
    <name type="scientific">Crateriforma conspicua</name>
    <dbReference type="NCBI Taxonomy" id="2527996"/>
    <lineage>
        <taxon>Bacteria</taxon>
        <taxon>Pseudomonadati</taxon>
        <taxon>Planctomycetota</taxon>
        <taxon>Planctomycetia</taxon>
        <taxon>Planctomycetales</taxon>
        <taxon>Planctomycetaceae</taxon>
        <taxon>Crateriforma</taxon>
    </lineage>
</organism>
<accession>A0A5C6FPT5</accession>
<dbReference type="AlphaFoldDB" id="A0A5C6FPT5"/>
<comment type="caution">
    <text evidence="2">The sequence shown here is derived from an EMBL/GenBank/DDBJ whole genome shotgun (WGS) entry which is preliminary data.</text>
</comment>
<dbReference type="EMBL" id="SJPZ01000002">
    <property type="protein sequence ID" value="TWU62496.1"/>
    <property type="molecule type" value="Genomic_DNA"/>
</dbReference>
<dbReference type="OrthoDB" id="215655at2"/>
<evidence type="ECO:0000313" key="2">
    <source>
        <dbReference type="EMBL" id="TWU62496.1"/>
    </source>
</evidence>
<proteinExistence type="predicted"/>
<name>A0A5C6FPT5_9PLAN</name>
<sequence length="68" mass="7382">MPIYVYETLAASEQEKPLRFEIMQSMADEPLTRHPETGQPVRRVISGGYSLPVSSKKGGCCSSSCSCG</sequence>
<feature type="domain" description="Putative regulatory protein FmdB zinc ribbon" evidence="1">
    <location>
        <begin position="1"/>
        <end position="46"/>
    </location>
</feature>